<dbReference type="Pfam" id="PF12849">
    <property type="entry name" value="PBP_like_2"/>
    <property type="match status" value="1"/>
</dbReference>
<dbReference type="eggNOG" id="arCOG00229">
    <property type="taxonomic scope" value="Archaea"/>
</dbReference>
<sequence>MSKIGYLITAVVIAIIAGAAAHLLTTPPAATPTPPATTPKAAQTPTAATTQTTQTATTSQKVVLYMATTTSVKDTGLLDVLIPDFEKWARSRGYDIEVRYTAVGTGQALLMAVRGDVDVVIVHAPSLEKQYLENGTLKCRDVIAYNFFIIVGPKDDPAGARGLTAVEAFKKITEAKAPFVSRGDKSGTHIMELSLWKKAIGREPDPAKDTWYISAGAGMGQTLLLANEKRAYTLSDTGTWLRYRGKLPQLDVIVAAAPDLINIYSFEIVKPSPAAKLMAQYMLTRGLEVIGNLTIAGTPLFTPINKADPKAMEWIKPAIFGPSCVS</sequence>
<dbReference type="OrthoDB" id="14917at2157"/>
<feature type="region of interest" description="Disordered" evidence="1">
    <location>
        <begin position="28"/>
        <end position="53"/>
    </location>
</feature>
<dbReference type="Gene3D" id="3.40.190.10">
    <property type="entry name" value="Periplasmic binding protein-like II"/>
    <property type="match status" value="2"/>
</dbReference>
<dbReference type="HOGENOM" id="CLU_061511_0_0_2"/>
<dbReference type="BioCyc" id="PSP1104324:GJSN-896-MONOMER"/>
<dbReference type="InterPro" id="IPR024370">
    <property type="entry name" value="PBP_domain"/>
</dbReference>
<dbReference type="KEGG" id="pyr:P186_0916"/>
<gene>
    <name evidence="3" type="ORF">P186_0916</name>
</gene>
<dbReference type="STRING" id="1104324.P186_0916"/>
<feature type="compositionally biased region" description="Low complexity" evidence="1">
    <location>
        <begin position="38"/>
        <end position="53"/>
    </location>
</feature>
<keyword evidence="4" id="KW-1185">Reference proteome</keyword>
<feature type="domain" description="PBP" evidence="2">
    <location>
        <begin position="55"/>
        <end position="283"/>
    </location>
</feature>
<evidence type="ECO:0000313" key="3">
    <source>
        <dbReference type="EMBL" id="AET32357.1"/>
    </source>
</evidence>
<dbReference type="RefSeq" id="WP_014288185.1">
    <property type="nucleotide sequence ID" value="NC_016645.1"/>
</dbReference>
<accession>G7VB47</accession>
<evidence type="ECO:0000313" key="4">
    <source>
        <dbReference type="Proteomes" id="UP000005867"/>
    </source>
</evidence>
<dbReference type="AlphaFoldDB" id="G7VB47"/>
<dbReference type="SUPFAM" id="SSF53850">
    <property type="entry name" value="Periplasmic binding protein-like II"/>
    <property type="match status" value="1"/>
</dbReference>
<dbReference type="InterPro" id="IPR052738">
    <property type="entry name" value="ABC-Tungstate_binding"/>
</dbReference>
<dbReference type="Proteomes" id="UP000005867">
    <property type="component" value="Chromosome"/>
</dbReference>
<organism evidence="3 4">
    <name type="scientific">Pyrobaculum ferrireducens</name>
    <dbReference type="NCBI Taxonomy" id="1104324"/>
    <lineage>
        <taxon>Archaea</taxon>
        <taxon>Thermoproteota</taxon>
        <taxon>Thermoprotei</taxon>
        <taxon>Thermoproteales</taxon>
        <taxon>Thermoproteaceae</taxon>
        <taxon>Pyrobaculum</taxon>
    </lineage>
</organism>
<protein>
    <recommendedName>
        <fullName evidence="2">PBP domain-containing protein</fullName>
    </recommendedName>
</protein>
<name>G7VB47_9CREN</name>
<evidence type="ECO:0000256" key="1">
    <source>
        <dbReference type="SAM" id="MobiDB-lite"/>
    </source>
</evidence>
<proteinExistence type="predicted"/>
<reference evidence="3 4" key="1">
    <citation type="journal article" date="2012" name="J. Bacteriol.">
        <title>Complete genome sequence of strain 1860, a crenarchaeon of the genus pyrobaculum able to grow with various electron acceptors.</title>
        <authorList>
            <person name="Mardanov A.V."/>
            <person name="Gumerov V.M."/>
            <person name="Slobodkina G.B."/>
            <person name="Beletsky A.V."/>
            <person name="Bonch-Osmolovskaya E.A."/>
            <person name="Ravin N.V."/>
            <person name="Skryabin K.G."/>
        </authorList>
    </citation>
    <scope>NUCLEOTIDE SEQUENCE [LARGE SCALE GENOMIC DNA]</scope>
    <source>
        <strain evidence="3 4">1860</strain>
    </source>
</reference>
<dbReference type="PANTHER" id="PTHR37945:SF1">
    <property type="entry name" value="EXTRACELLULAR TUNGSTATE BINDING PROTEIN"/>
    <property type="match status" value="1"/>
</dbReference>
<evidence type="ECO:0000259" key="2">
    <source>
        <dbReference type="Pfam" id="PF12849"/>
    </source>
</evidence>
<dbReference type="GeneID" id="11595175"/>
<dbReference type="EMBL" id="CP003098">
    <property type="protein sequence ID" value="AET32357.1"/>
    <property type="molecule type" value="Genomic_DNA"/>
</dbReference>
<dbReference type="PANTHER" id="PTHR37945">
    <property type="entry name" value="EXTRACELLULAR TUNGSTATE BINDING PROTEIN"/>
    <property type="match status" value="1"/>
</dbReference>